<comment type="caution">
    <text evidence="2">The sequence shown here is derived from an EMBL/GenBank/DDBJ whole genome shotgun (WGS) entry which is preliminary data.</text>
</comment>
<sequence>MSNTYQDMDNATTTYLKTWHVTPSKQHEASSSYSVPIMEQAFREGINRFTLELTKDVDKVKIAKSAANIQDIQALARASLVRYSDEQRFSSAKKWLQRIISRVYHYGNVMDVLVQHHPEYVALAWGAMKLVFIAAQNHEATVRLISKALSQIADTLPRVELATILCPTTRMKRAVGNLYANLVRFFIRADQWCSEGSWKHIVHSITRPVELRYNDLLADIEGDSREIDQLASAASRVEIREINLTLATVVAKLDSMQAFQSSSHSSTNQKLSDIFAMQESMRALQSSAFIDTNQKLSDLQFSNIMSHISDNRLGDPLEAFRFNQSLQKHSQYTKAFSLTNDFWNSPKLQAWSSMSISKVAVIKGGLSARFAMRRVSINMIQQLQSNNVPVLWALRGPRGNTEVEDISAIDLLKYLTHQALRLNTSPTEKGMSLQCGQFHRAIKEQDRLQLLGSALSHSRSQVYLVIDLTTLNYSPKQTEDFSWVSGFHSLLASVAKHSPNLKVKVLLLGGSASFGTSEDNQKSCNLVIPVRVTQPPL</sequence>
<gene>
    <name evidence="2" type="ORF">BKA59DRAFT_553960</name>
</gene>
<dbReference type="InterPro" id="IPR056125">
    <property type="entry name" value="DUF7708"/>
</dbReference>
<dbReference type="OrthoDB" id="61900at2759"/>
<evidence type="ECO:0000313" key="3">
    <source>
        <dbReference type="Proteomes" id="UP000813427"/>
    </source>
</evidence>
<evidence type="ECO:0000259" key="1">
    <source>
        <dbReference type="Pfam" id="PF24809"/>
    </source>
</evidence>
<reference evidence="2" key="1">
    <citation type="journal article" date="2021" name="Nat. Commun.">
        <title>Genetic determinants of endophytism in the Arabidopsis root mycobiome.</title>
        <authorList>
            <person name="Mesny F."/>
            <person name="Miyauchi S."/>
            <person name="Thiergart T."/>
            <person name="Pickel B."/>
            <person name="Atanasova L."/>
            <person name="Karlsson M."/>
            <person name="Huettel B."/>
            <person name="Barry K.W."/>
            <person name="Haridas S."/>
            <person name="Chen C."/>
            <person name="Bauer D."/>
            <person name="Andreopoulos W."/>
            <person name="Pangilinan J."/>
            <person name="LaButti K."/>
            <person name="Riley R."/>
            <person name="Lipzen A."/>
            <person name="Clum A."/>
            <person name="Drula E."/>
            <person name="Henrissat B."/>
            <person name="Kohler A."/>
            <person name="Grigoriev I.V."/>
            <person name="Martin F.M."/>
            <person name="Hacquard S."/>
        </authorList>
    </citation>
    <scope>NUCLEOTIDE SEQUENCE</scope>
    <source>
        <strain evidence="2">MPI-SDFR-AT-0068</strain>
    </source>
</reference>
<organism evidence="2 3">
    <name type="scientific">Fusarium tricinctum</name>
    <dbReference type="NCBI Taxonomy" id="61284"/>
    <lineage>
        <taxon>Eukaryota</taxon>
        <taxon>Fungi</taxon>
        <taxon>Dikarya</taxon>
        <taxon>Ascomycota</taxon>
        <taxon>Pezizomycotina</taxon>
        <taxon>Sordariomycetes</taxon>
        <taxon>Hypocreomycetidae</taxon>
        <taxon>Hypocreales</taxon>
        <taxon>Nectriaceae</taxon>
        <taxon>Fusarium</taxon>
        <taxon>Fusarium tricinctum species complex</taxon>
    </lineage>
</organism>
<feature type="domain" description="DUF7708" evidence="1">
    <location>
        <begin position="94"/>
        <end position="239"/>
    </location>
</feature>
<keyword evidence="3" id="KW-1185">Reference proteome</keyword>
<protein>
    <recommendedName>
        <fullName evidence="1">DUF7708 domain-containing protein</fullName>
    </recommendedName>
</protein>
<dbReference type="Pfam" id="PF24809">
    <property type="entry name" value="DUF7708"/>
    <property type="match status" value="1"/>
</dbReference>
<name>A0A8K0WCN6_9HYPO</name>
<dbReference type="Proteomes" id="UP000813427">
    <property type="component" value="Unassembled WGS sequence"/>
</dbReference>
<dbReference type="EMBL" id="JAGPXF010000003">
    <property type="protein sequence ID" value="KAH7251504.1"/>
    <property type="molecule type" value="Genomic_DNA"/>
</dbReference>
<proteinExistence type="predicted"/>
<dbReference type="AlphaFoldDB" id="A0A8K0WCN6"/>
<accession>A0A8K0WCN6</accession>
<evidence type="ECO:0000313" key="2">
    <source>
        <dbReference type="EMBL" id="KAH7251504.1"/>
    </source>
</evidence>